<feature type="signal peptide" evidence="1">
    <location>
        <begin position="1"/>
        <end position="29"/>
    </location>
</feature>
<dbReference type="Proteomes" id="UP000326912">
    <property type="component" value="Unassembled WGS sequence"/>
</dbReference>
<dbReference type="EMBL" id="BKZW01000001">
    <property type="protein sequence ID" value="GER87079.1"/>
    <property type="molecule type" value="Genomic_DNA"/>
</dbReference>
<protein>
    <recommendedName>
        <fullName evidence="4">YncE family protein</fullName>
    </recommendedName>
</protein>
<dbReference type="InterPro" id="IPR015943">
    <property type="entry name" value="WD40/YVTN_repeat-like_dom_sf"/>
</dbReference>
<dbReference type="InterPro" id="IPR011045">
    <property type="entry name" value="N2O_reductase_N"/>
</dbReference>
<organism evidence="2 3">
    <name type="scientific">Dictyobacter vulcani</name>
    <dbReference type="NCBI Taxonomy" id="2607529"/>
    <lineage>
        <taxon>Bacteria</taxon>
        <taxon>Bacillati</taxon>
        <taxon>Chloroflexota</taxon>
        <taxon>Ktedonobacteria</taxon>
        <taxon>Ktedonobacterales</taxon>
        <taxon>Dictyobacteraceae</taxon>
        <taxon>Dictyobacter</taxon>
    </lineage>
</organism>
<dbReference type="AlphaFoldDB" id="A0A5J4KLN5"/>
<keyword evidence="3" id="KW-1185">Reference proteome</keyword>
<dbReference type="PANTHER" id="PTHR47197:SF3">
    <property type="entry name" value="DIHYDRO-HEME D1 DEHYDROGENASE"/>
    <property type="match status" value="1"/>
</dbReference>
<evidence type="ECO:0000313" key="2">
    <source>
        <dbReference type="EMBL" id="GER87079.1"/>
    </source>
</evidence>
<reference evidence="2 3" key="1">
    <citation type="submission" date="2019-10" db="EMBL/GenBank/DDBJ databases">
        <title>Dictyobacter vulcani sp. nov., within the class Ktedonobacteria, isolated from soil of volcanic Mt. Zao.</title>
        <authorList>
            <person name="Zheng Y."/>
            <person name="Wang C.M."/>
            <person name="Sakai Y."/>
            <person name="Abe K."/>
            <person name="Yokota A."/>
            <person name="Yabe S."/>
        </authorList>
    </citation>
    <scope>NUCLEOTIDE SEQUENCE [LARGE SCALE GENOMIC DNA]</scope>
    <source>
        <strain evidence="2 3">W12</strain>
    </source>
</reference>
<accession>A0A5J4KLN5</accession>
<name>A0A5J4KLN5_9CHLR</name>
<dbReference type="SUPFAM" id="SSF50974">
    <property type="entry name" value="Nitrous oxide reductase, N-terminal domain"/>
    <property type="match status" value="1"/>
</dbReference>
<dbReference type="InterPro" id="IPR051200">
    <property type="entry name" value="Host-pathogen_enzymatic-act"/>
</dbReference>
<gene>
    <name evidence="2" type="ORF">KDW_12410</name>
</gene>
<proteinExistence type="predicted"/>
<comment type="caution">
    <text evidence="2">The sequence shown here is derived from an EMBL/GenBank/DDBJ whole genome shotgun (WGS) entry which is preliminary data.</text>
</comment>
<keyword evidence="1" id="KW-0732">Signal</keyword>
<evidence type="ECO:0000256" key="1">
    <source>
        <dbReference type="SAM" id="SignalP"/>
    </source>
</evidence>
<evidence type="ECO:0000313" key="3">
    <source>
        <dbReference type="Proteomes" id="UP000326912"/>
    </source>
</evidence>
<dbReference type="PANTHER" id="PTHR47197">
    <property type="entry name" value="PROTEIN NIRF"/>
    <property type="match status" value="1"/>
</dbReference>
<evidence type="ECO:0008006" key="4">
    <source>
        <dbReference type="Google" id="ProtNLM"/>
    </source>
</evidence>
<dbReference type="Gene3D" id="2.130.10.10">
    <property type="entry name" value="YVTN repeat-like/Quinoprotein amine dehydrogenase"/>
    <property type="match status" value="1"/>
</dbReference>
<feature type="chain" id="PRO_5023907308" description="YncE family protein" evidence="1">
    <location>
        <begin position="30"/>
        <end position="346"/>
    </location>
</feature>
<sequence>MYTRTYSLLIVLILLLLAASASFVPVAHADGGAPNLAYVAGANGGVGIIDVQQQKVTRTIKVAGDPHLVALSQDGRFLYVTQPQLNRLAIITARTGDQFCSANVPGEPTLLAFDPNVKSLYVGGPKSSTVTVIDAENCAIKKRIETTGPVYGLAYAAVGSAVSGKNGEQLWVSNEKAVAIYDDVSGQSLGTVAVPQGPRYLSIPPGATIYATTNEGSVLSIDMGTHQVSKLISGGTYGPMDFNETNGEIYVPDAANKQLVVLNPVNAGFALPKQPNHVLKLDAAPRSIAITNDGQLGFAALSTGQVAMYDIPGRQVITMIATGGTPNLLLPDSIRRAWVVLLSRPA</sequence>
<dbReference type="RefSeq" id="WP_151755116.1">
    <property type="nucleotide sequence ID" value="NZ_BKZW01000001.1"/>
</dbReference>